<dbReference type="Proteomes" id="UP000805614">
    <property type="component" value="Unassembled WGS sequence"/>
</dbReference>
<dbReference type="InterPro" id="IPR005532">
    <property type="entry name" value="SUMF_dom"/>
</dbReference>
<feature type="domain" description="Sulfatase-modifying factor enzyme-like" evidence="1">
    <location>
        <begin position="596"/>
        <end position="903"/>
    </location>
</feature>
<reference evidence="3 4" key="1">
    <citation type="submission" date="2020-06" db="EMBL/GenBank/DDBJ databases">
        <title>Actinomadura xiongansis sp. nov., isolated from soil of Baiyangdian.</title>
        <authorList>
            <person name="Zhang X."/>
        </authorList>
    </citation>
    <scope>NUCLEOTIDE SEQUENCE [LARGE SCALE GENOMIC DNA]</scope>
    <source>
        <strain evidence="3 4">HBUM206468</strain>
    </source>
</reference>
<keyword evidence="4" id="KW-1185">Reference proteome</keyword>
<dbReference type="Pfam" id="PF03781">
    <property type="entry name" value="FGE-sulfatase"/>
    <property type="match status" value="1"/>
</dbReference>
<protein>
    <submittedName>
        <fullName evidence="3">SUMF1/EgtB/PvdO family nonheme iron enzyme</fullName>
    </submittedName>
</protein>
<proteinExistence type="predicted"/>
<name>A0ABR7LP27_9ACTN</name>
<dbReference type="SUPFAM" id="SSF52540">
    <property type="entry name" value="P-loop containing nucleoside triphosphate hydrolases"/>
    <property type="match status" value="1"/>
</dbReference>
<gene>
    <name evidence="3" type="ORF">HKK74_13990</name>
</gene>
<evidence type="ECO:0000259" key="2">
    <source>
        <dbReference type="Pfam" id="PF05729"/>
    </source>
</evidence>
<sequence length="908" mass="102978">MTDHRIDLDEREERPQLTRSAALSDYLAGVIEDTEHLVFGNPRGIGQAARLRLKDVWIPQDVTVRDAGTARAEASPAQRRVLDQDEPIQIDAALNMRIFRKAVITGNPGYGKSTLCARLAHKHAVEANQQGRGWIPLHVPLRMVNQRGVWSSLEDLLHRLPQIHDQAQRTAILDANVHGYLWIFLDGLDEVSTEALSELRRRMEVGPLASANRVTLTCRTADYWNARPLRRLDGTPVLELSGFSEDELDLYVENWHVHAGAGRTAQIRQRISRTRRLLDAHGDLRELAESPLLAAVVCIVESQPREARMGRAALLRRAIDHLLAFPEWRRGGGRDLEQEQHVDRDILRRIASRLAFRMLTEEGALAISRSDVRGFIAGQLVEQNVVDGSDEEDLDEAKRAYFDRLVGRSSAGLMQERETGWYEFAHRSFQEYLAAQYLIWFAERPHRLRLAGRTEWREVFGYAASIVQVSGQGAGDLLILVHRLLKDADPGLRPPDDAEAAREVAERACLAAEMLAEFGVDAARQWGLADALSGTLEPDTDDPAFAGLWPYAVRTVLRLAERQDLPRLVRMRALCAVSRIDDPRLSTEPAGVVARLMEIPGGRGQVGTSRPLDMREIKKTPSSPPLEVTVRPFRMAGFPVTNREYAEFVDAGGYDEPRWWSGSEASRWQAKDPSLHQELVELWESQKELNFVKEFSEAEFAAYNADKSTRIARRTMDRDLPLYWHDSRFNLPTAPVVGVNLWEAEAYCRWLQDRLRSLDLIGPDEEVGLPTEIEWEWAAGRRWSGTARAYPWGDEFDDTQCLVRDFTEAEPRIIHFGAVPVGFTRIGLAPDGPEDLAGNVWEWVSSLNYPWTDPRDREARGGLDKRVVRGGSWYSRERLASHVSFRVEDPPCNAYWDLGFRIVVRRRL</sequence>
<organism evidence="3 4">
    <name type="scientific">Actinomadura alba</name>
    <dbReference type="NCBI Taxonomy" id="406431"/>
    <lineage>
        <taxon>Bacteria</taxon>
        <taxon>Bacillati</taxon>
        <taxon>Actinomycetota</taxon>
        <taxon>Actinomycetes</taxon>
        <taxon>Streptosporangiales</taxon>
        <taxon>Thermomonosporaceae</taxon>
        <taxon>Actinomadura</taxon>
    </lineage>
</organism>
<dbReference type="PANTHER" id="PTHR23150">
    <property type="entry name" value="SULFATASE MODIFYING FACTOR 1, 2"/>
    <property type="match status" value="1"/>
</dbReference>
<dbReference type="RefSeq" id="WP_187243624.1">
    <property type="nucleotide sequence ID" value="NZ_BAAAOK010000013.1"/>
</dbReference>
<dbReference type="EMBL" id="JABVEC010000009">
    <property type="protein sequence ID" value="MBC6466607.1"/>
    <property type="molecule type" value="Genomic_DNA"/>
</dbReference>
<accession>A0ABR7LP27</accession>
<dbReference type="Gene3D" id="3.40.50.300">
    <property type="entry name" value="P-loop containing nucleotide triphosphate hydrolases"/>
    <property type="match status" value="1"/>
</dbReference>
<dbReference type="Pfam" id="PF05729">
    <property type="entry name" value="NACHT"/>
    <property type="match status" value="1"/>
</dbReference>
<dbReference type="PANTHER" id="PTHR23150:SF19">
    <property type="entry name" value="FORMYLGLYCINE-GENERATING ENZYME"/>
    <property type="match status" value="1"/>
</dbReference>
<dbReference type="InterPro" id="IPR016187">
    <property type="entry name" value="CTDL_fold"/>
</dbReference>
<evidence type="ECO:0000313" key="3">
    <source>
        <dbReference type="EMBL" id="MBC6466607.1"/>
    </source>
</evidence>
<dbReference type="InterPro" id="IPR042095">
    <property type="entry name" value="SUMF_sf"/>
</dbReference>
<dbReference type="SUPFAM" id="SSF56436">
    <property type="entry name" value="C-type lectin-like"/>
    <property type="match status" value="1"/>
</dbReference>
<evidence type="ECO:0000259" key="1">
    <source>
        <dbReference type="Pfam" id="PF03781"/>
    </source>
</evidence>
<dbReference type="InterPro" id="IPR027417">
    <property type="entry name" value="P-loop_NTPase"/>
</dbReference>
<evidence type="ECO:0000313" key="4">
    <source>
        <dbReference type="Proteomes" id="UP000805614"/>
    </source>
</evidence>
<dbReference type="InterPro" id="IPR007111">
    <property type="entry name" value="NACHT_NTPase"/>
</dbReference>
<comment type="caution">
    <text evidence="3">The sequence shown here is derived from an EMBL/GenBank/DDBJ whole genome shotgun (WGS) entry which is preliminary data.</text>
</comment>
<dbReference type="InterPro" id="IPR051043">
    <property type="entry name" value="Sulfatase_Mod_Factor_Kinase"/>
</dbReference>
<dbReference type="Gene3D" id="3.90.1580.10">
    <property type="entry name" value="paralog of FGE (formylglycine-generating enzyme)"/>
    <property type="match status" value="1"/>
</dbReference>
<feature type="domain" description="NACHT" evidence="2">
    <location>
        <begin position="102"/>
        <end position="258"/>
    </location>
</feature>